<evidence type="ECO:0000313" key="3">
    <source>
        <dbReference type="Proteomes" id="UP000267027"/>
    </source>
</evidence>
<protein>
    <submittedName>
        <fullName evidence="4">PRA1 family protein</fullName>
    </submittedName>
</protein>
<accession>A0A0R3PHA5</accession>
<organism evidence="4">
    <name type="scientific">Angiostrongylus costaricensis</name>
    <name type="common">Nematode worm</name>
    <dbReference type="NCBI Taxonomy" id="334426"/>
    <lineage>
        <taxon>Eukaryota</taxon>
        <taxon>Metazoa</taxon>
        <taxon>Ecdysozoa</taxon>
        <taxon>Nematoda</taxon>
        <taxon>Chromadorea</taxon>
        <taxon>Rhabditida</taxon>
        <taxon>Rhabditina</taxon>
        <taxon>Rhabditomorpha</taxon>
        <taxon>Strongyloidea</taxon>
        <taxon>Metastrongylidae</taxon>
        <taxon>Angiostrongylus</taxon>
    </lineage>
</organism>
<evidence type="ECO:0000313" key="2">
    <source>
        <dbReference type="EMBL" id="VDM55318.1"/>
    </source>
</evidence>
<feature type="transmembrane region" description="Helical" evidence="1">
    <location>
        <begin position="85"/>
        <end position="101"/>
    </location>
</feature>
<reference evidence="4" key="1">
    <citation type="submission" date="2017-02" db="UniProtKB">
        <authorList>
            <consortium name="WormBaseParasite"/>
        </authorList>
    </citation>
    <scope>IDENTIFICATION</scope>
</reference>
<gene>
    <name evidence="2" type="ORF">ACOC_LOCUS3733</name>
</gene>
<dbReference type="STRING" id="334426.A0A0R3PHA5"/>
<dbReference type="Proteomes" id="UP000267027">
    <property type="component" value="Unassembled WGS sequence"/>
</dbReference>
<dbReference type="WBParaSite" id="ACOC_0000373201-mRNA-1">
    <property type="protein sequence ID" value="ACOC_0000373201-mRNA-1"/>
    <property type="gene ID" value="ACOC_0000373201"/>
</dbReference>
<feature type="transmembrane region" description="Helical" evidence="1">
    <location>
        <begin position="21"/>
        <end position="39"/>
    </location>
</feature>
<proteinExistence type="predicted"/>
<feature type="transmembrane region" description="Helical" evidence="1">
    <location>
        <begin position="107"/>
        <end position="122"/>
    </location>
</feature>
<dbReference type="EMBL" id="UYYA01001340">
    <property type="protein sequence ID" value="VDM55318.1"/>
    <property type="molecule type" value="Genomic_DNA"/>
</dbReference>
<keyword evidence="1" id="KW-1133">Transmembrane helix</keyword>
<keyword evidence="1" id="KW-0812">Transmembrane</keyword>
<dbReference type="AlphaFoldDB" id="A0A0R3PHA5"/>
<keyword evidence="3" id="KW-1185">Reference proteome</keyword>
<evidence type="ECO:0000256" key="1">
    <source>
        <dbReference type="SAM" id="Phobius"/>
    </source>
</evidence>
<reference evidence="2 3" key="2">
    <citation type="submission" date="2018-11" db="EMBL/GenBank/DDBJ databases">
        <authorList>
            <consortium name="Pathogen Informatics"/>
        </authorList>
    </citation>
    <scope>NUCLEOTIDE SEQUENCE [LARGE SCALE GENOMIC DNA]</scope>
    <source>
        <strain evidence="2 3">Costa Rica</strain>
    </source>
</reference>
<evidence type="ECO:0000313" key="4">
    <source>
        <dbReference type="WBParaSite" id="ACOC_0000373201-mRNA-1"/>
    </source>
</evidence>
<sequence>MFSDLVTMSTSLNSRIANRHRCHHLCDYFIFCVLIGSLYCGYYSVLFSIFCQLRVFVVLPIFPFRRTSAKAMRAATPMNLPVHRTTFVTLGLISLVNLGLFFNNLKVIIVLLLIALFTMFFCP</sequence>
<name>A0A0R3PHA5_ANGCS</name>
<keyword evidence="1" id="KW-0472">Membrane</keyword>